<dbReference type="EMBL" id="BGZK01000169">
    <property type="protein sequence ID" value="GBP25042.1"/>
    <property type="molecule type" value="Genomic_DNA"/>
</dbReference>
<keyword evidence="2" id="KW-1185">Reference proteome</keyword>
<gene>
    <name evidence="1" type="ORF">EVAR_19522_1</name>
</gene>
<dbReference type="AlphaFoldDB" id="A0A4C1UGD2"/>
<organism evidence="1 2">
    <name type="scientific">Eumeta variegata</name>
    <name type="common">Bagworm moth</name>
    <name type="synonym">Eumeta japonica</name>
    <dbReference type="NCBI Taxonomy" id="151549"/>
    <lineage>
        <taxon>Eukaryota</taxon>
        <taxon>Metazoa</taxon>
        <taxon>Ecdysozoa</taxon>
        <taxon>Arthropoda</taxon>
        <taxon>Hexapoda</taxon>
        <taxon>Insecta</taxon>
        <taxon>Pterygota</taxon>
        <taxon>Neoptera</taxon>
        <taxon>Endopterygota</taxon>
        <taxon>Lepidoptera</taxon>
        <taxon>Glossata</taxon>
        <taxon>Ditrysia</taxon>
        <taxon>Tineoidea</taxon>
        <taxon>Psychidae</taxon>
        <taxon>Oiketicinae</taxon>
        <taxon>Eumeta</taxon>
    </lineage>
</organism>
<proteinExistence type="predicted"/>
<evidence type="ECO:0000313" key="1">
    <source>
        <dbReference type="EMBL" id="GBP25042.1"/>
    </source>
</evidence>
<reference evidence="1 2" key="1">
    <citation type="journal article" date="2019" name="Commun. Biol.">
        <title>The bagworm genome reveals a unique fibroin gene that provides high tensile strength.</title>
        <authorList>
            <person name="Kono N."/>
            <person name="Nakamura H."/>
            <person name="Ohtoshi R."/>
            <person name="Tomita M."/>
            <person name="Numata K."/>
            <person name="Arakawa K."/>
        </authorList>
    </citation>
    <scope>NUCLEOTIDE SEQUENCE [LARGE SCALE GENOMIC DNA]</scope>
</reference>
<evidence type="ECO:0000313" key="2">
    <source>
        <dbReference type="Proteomes" id="UP000299102"/>
    </source>
</evidence>
<accession>A0A4C1UGD2</accession>
<comment type="caution">
    <text evidence="1">The sequence shown here is derived from an EMBL/GenBank/DDBJ whole genome shotgun (WGS) entry which is preliminary data.</text>
</comment>
<dbReference type="Proteomes" id="UP000299102">
    <property type="component" value="Unassembled WGS sequence"/>
</dbReference>
<sequence length="190" mass="21646">MRAAGGAGGAGWAAGREMSCVRQKVYPPTTSVIPLRAGRRRACFKKGYLIWLTYFPGSSINTLIHYHTRKVAELKVETRIEIDNETNMNVEYWTKLSNKSATGIGMRSSIEVTIKSGLEPRMNSDSTKIKTLEKYQSIESRMRRHRSLSTRKLAQLRGILRYAVETLHETTEISFRLLKDLEERRKAPSP</sequence>
<protein>
    <submittedName>
        <fullName evidence="1">Uncharacterized protein</fullName>
    </submittedName>
</protein>
<name>A0A4C1UGD2_EUMVA</name>